<dbReference type="EMBL" id="CAFBPM010000014">
    <property type="protein sequence ID" value="CAB5027823.1"/>
    <property type="molecule type" value="Genomic_DNA"/>
</dbReference>
<dbReference type="GO" id="GO:0071555">
    <property type="term" value="P:cell wall organization"/>
    <property type="evidence" value="ECO:0007669"/>
    <property type="project" value="TreeGrafter"/>
</dbReference>
<evidence type="ECO:0000256" key="3">
    <source>
        <dbReference type="ARBA" id="ARBA00022679"/>
    </source>
</evidence>
<dbReference type="Pfam" id="PF10555">
    <property type="entry name" value="MraY_sig1"/>
    <property type="match status" value="1"/>
</dbReference>
<evidence type="ECO:0000256" key="6">
    <source>
        <dbReference type="ARBA" id="ARBA00023136"/>
    </source>
</evidence>
<dbReference type="GO" id="GO:0008963">
    <property type="term" value="F:phospho-N-acetylmuramoyl-pentapeptide-transferase activity"/>
    <property type="evidence" value="ECO:0007669"/>
    <property type="project" value="InterPro"/>
</dbReference>
<dbReference type="Pfam" id="PF00953">
    <property type="entry name" value="Glycos_transf_4"/>
    <property type="match status" value="1"/>
</dbReference>
<feature type="transmembrane region" description="Helical" evidence="7">
    <location>
        <begin position="181"/>
        <end position="201"/>
    </location>
</feature>
<dbReference type="PANTHER" id="PTHR22926:SF5">
    <property type="entry name" value="PHOSPHO-N-ACETYLMURAMOYL-PENTAPEPTIDE-TRANSFERASE HOMOLOG"/>
    <property type="match status" value="1"/>
</dbReference>
<dbReference type="InterPro" id="IPR003524">
    <property type="entry name" value="PNAcMuramoyl-5peptid_Trfase"/>
</dbReference>
<comment type="subcellular location">
    <subcellularLocation>
        <location evidence="1">Membrane</location>
        <topology evidence="1">Multi-pass membrane protein</topology>
    </subcellularLocation>
</comment>
<dbReference type="HAMAP" id="MF_00038">
    <property type="entry name" value="MraY"/>
    <property type="match status" value="1"/>
</dbReference>
<accession>A0A6J7AF01</accession>
<evidence type="ECO:0000313" key="10">
    <source>
        <dbReference type="EMBL" id="CAB5027823.1"/>
    </source>
</evidence>
<keyword evidence="3" id="KW-0808">Transferase</keyword>
<evidence type="ECO:0000256" key="1">
    <source>
        <dbReference type="ARBA" id="ARBA00004141"/>
    </source>
</evidence>
<dbReference type="GO" id="GO:0044038">
    <property type="term" value="P:cell wall macromolecule biosynthetic process"/>
    <property type="evidence" value="ECO:0007669"/>
    <property type="project" value="TreeGrafter"/>
</dbReference>
<dbReference type="CDD" id="cd06852">
    <property type="entry name" value="GT_MraY"/>
    <property type="match status" value="1"/>
</dbReference>
<dbReference type="InterPro" id="IPR000715">
    <property type="entry name" value="Glycosyl_transferase_4"/>
</dbReference>
<evidence type="ECO:0000256" key="2">
    <source>
        <dbReference type="ARBA" id="ARBA00005583"/>
    </source>
</evidence>
<feature type="transmembrane region" description="Helical" evidence="7">
    <location>
        <begin position="207"/>
        <end position="232"/>
    </location>
</feature>
<dbReference type="PROSITE" id="PS01348">
    <property type="entry name" value="MRAY_2"/>
    <property type="match status" value="1"/>
</dbReference>
<dbReference type="GO" id="GO:0005886">
    <property type="term" value="C:plasma membrane"/>
    <property type="evidence" value="ECO:0007669"/>
    <property type="project" value="TreeGrafter"/>
</dbReference>
<dbReference type="EMBL" id="CAFBLT010000003">
    <property type="protein sequence ID" value="CAB4883096.1"/>
    <property type="molecule type" value="Genomic_DNA"/>
</dbReference>
<sequence>MLSLMLAGGVALWVAALLTPLLVRWLQKRRIGQPVRDDGPASHWAKAGTPTMGGIVIVLAVVVGFAFGHFGTHVGVSRAGILVVGTVIAYGVIGFLDDWIKVRNKRSLGLNKRAKMALQLGTALAFALLAVFWVHTATTLSFTRETVPGWQLGHLLWIVLAIVVIVGTSNAVNLTDGLDGLAAGSATFSFAVLAIIGYWSFRHFSIYHLGSALDIGLTSVALAGACLGFLWWNAAPARIYMGDTGSLSIGAGLAAICLLLNVDLLLIVIGGLFVLETLSVILQVFSFRVFRRRIFKMAPIHHHFELKGWPETTVIVRFWILAGLFAALGLGIYYAGFLTATSGL</sequence>
<keyword evidence="5 7" id="KW-1133">Transmembrane helix</keyword>
<dbReference type="NCBIfam" id="TIGR00445">
    <property type="entry name" value="mraY"/>
    <property type="match status" value="1"/>
</dbReference>
<keyword evidence="4 7" id="KW-0812">Transmembrane</keyword>
<dbReference type="PROSITE" id="PS01347">
    <property type="entry name" value="MRAY_1"/>
    <property type="match status" value="1"/>
</dbReference>
<feature type="transmembrane region" description="Helical" evidence="7">
    <location>
        <begin position="314"/>
        <end position="335"/>
    </location>
</feature>
<dbReference type="InterPro" id="IPR018480">
    <property type="entry name" value="PNAcMuramoyl-5peptid_Trfase_CS"/>
</dbReference>
<gene>
    <name evidence="8" type="ORF">UFOPK3164_01226</name>
    <name evidence="9" type="ORF">UFOPK3427_01721</name>
    <name evidence="10" type="ORF">UFOPK4112_01358</name>
</gene>
<evidence type="ECO:0000256" key="4">
    <source>
        <dbReference type="ARBA" id="ARBA00022692"/>
    </source>
</evidence>
<comment type="similarity">
    <text evidence="2">Belongs to the glycosyltransferase 4 family. MraY subfamily.</text>
</comment>
<dbReference type="EMBL" id="CAFABE010000061">
    <property type="protein sequence ID" value="CAB4831465.1"/>
    <property type="molecule type" value="Genomic_DNA"/>
</dbReference>
<feature type="transmembrane region" description="Helical" evidence="7">
    <location>
        <begin position="268"/>
        <end position="290"/>
    </location>
</feature>
<feature type="transmembrane region" description="Helical" evidence="7">
    <location>
        <begin position="244"/>
        <end position="262"/>
    </location>
</feature>
<reference evidence="8" key="1">
    <citation type="submission" date="2020-05" db="EMBL/GenBank/DDBJ databases">
        <authorList>
            <person name="Chiriac C."/>
            <person name="Salcher M."/>
            <person name="Ghai R."/>
            <person name="Kavagutti S V."/>
        </authorList>
    </citation>
    <scope>NUCLEOTIDE SEQUENCE</scope>
</reference>
<evidence type="ECO:0000313" key="9">
    <source>
        <dbReference type="EMBL" id="CAB4883096.1"/>
    </source>
</evidence>
<feature type="transmembrane region" description="Helical" evidence="7">
    <location>
        <begin position="155"/>
        <end position="174"/>
    </location>
</feature>
<feature type="transmembrane region" description="Helical" evidence="7">
    <location>
        <begin position="117"/>
        <end position="135"/>
    </location>
</feature>
<dbReference type="AlphaFoldDB" id="A0A6J7AF01"/>
<name>A0A6J7AF01_9ZZZZ</name>
<protein>
    <submittedName>
        <fullName evidence="8">Unannotated protein</fullName>
    </submittedName>
</protein>
<evidence type="ECO:0000256" key="7">
    <source>
        <dbReference type="SAM" id="Phobius"/>
    </source>
</evidence>
<keyword evidence="6 7" id="KW-0472">Membrane</keyword>
<evidence type="ECO:0000256" key="5">
    <source>
        <dbReference type="ARBA" id="ARBA00022989"/>
    </source>
</evidence>
<proteinExistence type="inferred from homology"/>
<dbReference type="PANTHER" id="PTHR22926">
    <property type="entry name" value="PHOSPHO-N-ACETYLMURAMOYL-PENTAPEPTIDE-TRANSFERASE"/>
    <property type="match status" value="1"/>
</dbReference>
<feature type="transmembrane region" description="Helical" evidence="7">
    <location>
        <begin position="6"/>
        <end position="26"/>
    </location>
</feature>
<feature type="transmembrane region" description="Helical" evidence="7">
    <location>
        <begin position="76"/>
        <end position="96"/>
    </location>
</feature>
<organism evidence="8">
    <name type="scientific">freshwater metagenome</name>
    <dbReference type="NCBI Taxonomy" id="449393"/>
    <lineage>
        <taxon>unclassified sequences</taxon>
        <taxon>metagenomes</taxon>
        <taxon>ecological metagenomes</taxon>
    </lineage>
</organism>
<feature type="transmembrane region" description="Helical" evidence="7">
    <location>
        <begin position="47"/>
        <end position="70"/>
    </location>
</feature>
<evidence type="ECO:0000313" key="8">
    <source>
        <dbReference type="EMBL" id="CAB4831465.1"/>
    </source>
</evidence>